<comment type="similarity">
    <text evidence="2">Belongs to the methyl-accepting chemotaxis (MCP) protein family.</text>
</comment>
<dbReference type="GO" id="GO:0004888">
    <property type="term" value="F:transmembrane signaling receptor activity"/>
    <property type="evidence" value="ECO:0007669"/>
    <property type="project" value="InterPro"/>
</dbReference>
<dbReference type="Proteomes" id="UP000292781">
    <property type="component" value="Unassembled WGS sequence"/>
</dbReference>
<dbReference type="PANTHER" id="PTHR32089">
    <property type="entry name" value="METHYL-ACCEPTING CHEMOTAXIS PROTEIN MCPB"/>
    <property type="match status" value="1"/>
</dbReference>
<keyword evidence="6" id="KW-1185">Reference proteome</keyword>
<dbReference type="EMBL" id="SJFN01000009">
    <property type="protein sequence ID" value="TBW39034.1"/>
    <property type="molecule type" value="Genomic_DNA"/>
</dbReference>
<sequence length="361" mass="39056">MRGSAATDDVRGSAKIGDIVDRAHGARDVTMKKVGEIRAITRRMKILALNALIEAARAGEMGRGFAVVSQEVRGISEEVDAMAVGLEAELGGEIERLSGMARDMARSAHGTRMVDQALNAVELVDRNLYERSCDVRWWATDSAVVDAAADPTPDLCAHASERLAVILRAYTVYLDIWLIDAAGRVIASGRPERWAVAGHSVADRGWWRAGRGLATGDDFHAEDIAREDLLGHAQVATFVTPVRVDGAADGAAIGLLAIHFDWEAQARGIVEGVRIDPDRRERTRVLLVDRNRRVIAASDGHGILTEQVGFDPKGRESGFETDPRGGSVAFHRTPGYETYRGLGWYGVIVEAADARAQSRAA</sequence>
<evidence type="ECO:0000256" key="3">
    <source>
        <dbReference type="PROSITE-ProRule" id="PRU00284"/>
    </source>
</evidence>
<dbReference type="AlphaFoldDB" id="A0A4Q9VSR8"/>
<comment type="caution">
    <text evidence="5">The sequence shown here is derived from an EMBL/GenBank/DDBJ whole genome shotgun (WGS) entry which is preliminary data.</text>
</comment>
<dbReference type="PROSITE" id="PS50111">
    <property type="entry name" value="CHEMOTAXIS_TRANSDUC_2"/>
    <property type="match status" value="1"/>
</dbReference>
<accession>A0A4Q9VSR8</accession>
<dbReference type="Pfam" id="PF00015">
    <property type="entry name" value="MCPsignal"/>
    <property type="match status" value="1"/>
</dbReference>
<dbReference type="PRINTS" id="PR00260">
    <property type="entry name" value="CHEMTRNSDUCR"/>
</dbReference>
<protein>
    <submittedName>
        <fullName evidence="5">Methyl-accepting chemotaxis protein</fullName>
    </submittedName>
</protein>
<reference evidence="5 6" key="1">
    <citation type="submission" date="2019-02" db="EMBL/GenBank/DDBJ databases">
        <title>Siculibacillus lacustris gen. nov., sp. nov., a new rosette-forming bacterium isolated from a freshwater crater lake (Lake St. Ana, Romania).</title>
        <authorList>
            <person name="Felfoldi T."/>
            <person name="Marton Z."/>
            <person name="Szabo A."/>
            <person name="Mentes A."/>
            <person name="Boka K."/>
            <person name="Marialigeti K."/>
            <person name="Mathe I."/>
            <person name="Koncz M."/>
            <person name="Schumann P."/>
            <person name="Toth E."/>
        </authorList>
    </citation>
    <scope>NUCLEOTIDE SEQUENCE [LARGE SCALE GENOMIC DNA]</scope>
    <source>
        <strain evidence="5 6">SA-279</strain>
    </source>
</reference>
<evidence type="ECO:0000256" key="1">
    <source>
        <dbReference type="ARBA" id="ARBA00023224"/>
    </source>
</evidence>
<dbReference type="Gene3D" id="3.30.450.20">
    <property type="entry name" value="PAS domain"/>
    <property type="match status" value="1"/>
</dbReference>
<dbReference type="GO" id="GO:0016020">
    <property type="term" value="C:membrane"/>
    <property type="evidence" value="ECO:0007669"/>
    <property type="project" value="InterPro"/>
</dbReference>
<dbReference type="SUPFAM" id="SSF58104">
    <property type="entry name" value="Methyl-accepting chemotaxis protein (MCP) signaling domain"/>
    <property type="match status" value="1"/>
</dbReference>
<evidence type="ECO:0000256" key="2">
    <source>
        <dbReference type="ARBA" id="ARBA00029447"/>
    </source>
</evidence>
<organism evidence="5 6">
    <name type="scientific">Siculibacillus lacustris</name>
    <dbReference type="NCBI Taxonomy" id="1549641"/>
    <lineage>
        <taxon>Bacteria</taxon>
        <taxon>Pseudomonadati</taxon>
        <taxon>Pseudomonadota</taxon>
        <taxon>Alphaproteobacteria</taxon>
        <taxon>Hyphomicrobiales</taxon>
        <taxon>Ancalomicrobiaceae</taxon>
        <taxon>Siculibacillus</taxon>
    </lineage>
</organism>
<dbReference type="GO" id="GO:0007165">
    <property type="term" value="P:signal transduction"/>
    <property type="evidence" value="ECO:0007669"/>
    <property type="project" value="UniProtKB-KW"/>
</dbReference>
<evidence type="ECO:0000259" key="4">
    <source>
        <dbReference type="PROSITE" id="PS50111"/>
    </source>
</evidence>
<name>A0A4Q9VSR8_9HYPH</name>
<dbReference type="InterPro" id="IPR004089">
    <property type="entry name" value="MCPsignal_dom"/>
</dbReference>
<feature type="domain" description="Methyl-accepting transducer" evidence="4">
    <location>
        <begin position="37"/>
        <end position="78"/>
    </location>
</feature>
<proteinExistence type="inferred from homology"/>
<dbReference type="Gene3D" id="1.10.287.950">
    <property type="entry name" value="Methyl-accepting chemotaxis protein"/>
    <property type="match status" value="1"/>
</dbReference>
<dbReference type="PANTHER" id="PTHR32089:SF112">
    <property type="entry name" value="LYSOZYME-LIKE PROTEIN-RELATED"/>
    <property type="match status" value="1"/>
</dbReference>
<gene>
    <name evidence="5" type="ORF">EYW49_07850</name>
</gene>
<keyword evidence="1 3" id="KW-0807">Transducer</keyword>
<evidence type="ECO:0000313" key="6">
    <source>
        <dbReference type="Proteomes" id="UP000292781"/>
    </source>
</evidence>
<dbReference type="InterPro" id="IPR004090">
    <property type="entry name" value="Chemotax_Me-accpt_rcpt"/>
</dbReference>
<evidence type="ECO:0000313" key="5">
    <source>
        <dbReference type="EMBL" id="TBW39034.1"/>
    </source>
</evidence>
<dbReference type="GO" id="GO:0006935">
    <property type="term" value="P:chemotaxis"/>
    <property type="evidence" value="ECO:0007669"/>
    <property type="project" value="InterPro"/>
</dbReference>
<dbReference type="OrthoDB" id="9814866at2"/>